<keyword evidence="1" id="KW-0472">Membrane</keyword>
<dbReference type="Proteomes" id="UP000595942">
    <property type="component" value="Chromosome"/>
</dbReference>
<feature type="transmembrane region" description="Helical" evidence="1">
    <location>
        <begin position="5"/>
        <end position="22"/>
    </location>
</feature>
<sequence length="54" mass="6377">MKSYYWSLASFAAFSFVIMFITEDFFKGVGLGFLIALASYVFFEDYFFQELKKD</sequence>
<keyword evidence="1" id="KW-0812">Transmembrane</keyword>
<proteinExistence type="predicted"/>
<keyword evidence="3" id="KW-1185">Reference proteome</keyword>
<keyword evidence="1" id="KW-1133">Transmembrane helix</keyword>
<evidence type="ECO:0008006" key="4">
    <source>
        <dbReference type="Google" id="ProtNLM"/>
    </source>
</evidence>
<evidence type="ECO:0000256" key="1">
    <source>
        <dbReference type="SAM" id="Phobius"/>
    </source>
</evidence>
<gene>
    <name evidence="2" type="ORF">I6J05_01950</name>
</gene>
<evidence type="ECO:0000313" key="2">
    <source>
        <dbReference type="EMBL" id="QQS83111.1"/>
    </source>
</evidence>
<dbReference type="RefSeq" id="WP_156483154.1">
    <property type="nucleotide sequence ID" value="NZ_CP015114.1"/>
</dbReference>
<dbReference type="EMBL" id="CP068073">
    <property type="protein sequence ID" value="QQS83111.1"/>
    <property type="molecule type" value="Genomic_DNA"/>
</dbReference>
<dbReference type="AlphaFoldDB" id="A0AB37HDC3"/>
<reference evidence="2 3" key="1">
    <citation type="submission" date="2021-01" db="EMBL/GenBank/DDBJ databases">
        <title>FDA dAtabase for Regulatory Grade micrObial Sequences (FDA-ARGOS): Supporting development and validation of Infectious Disease Dx tests.</title>
        <authorList>
            <person name="Sproer C."/>
            <person name="Gronow S."/>
            <person name="Severitt S."/>
            <person name="Schroder I."/>
            <person name="Tallon L."/>
            <person name="Sadzewicz L."/>
            <person name="Zhao X."/>
            <person name="Boylan J."/>
            <person name="Ott S."/>
            <person name="Bowen H."/>
            <person name="Vavikolanu K."/>
            <person name="Mehta A."/>
            <person name="Aluvathingal J."/>
            <person name="Nadendla S."/>
            <person name="Lowell S."/>
            <person name="Myers T."/>
            <person name="Yan Y."/>
            <person name="Sichtig H."/>
        </authorList>
    </citation>
    <scope>NUCLEOTIDE SEQUENCE [LARGE SCALE GENOMIC DNA]</scope>
    <source>
        <strain evidence="2 3">FDAARGOS_1148</strain>
    </source>
</reference>
<organism evidence="2 3">
    <name type="scientific">Staphylococcus condimenti</name>
    <dbReference type="NCBI Taxonomy" id="70255"/>
    <lineage>
        <taxon>Bacteria</taxon>
        <taxon>Bacillati</taxon>
        <taxon>Bacillota</taxon>
        <taxon>Bacilli</taxon>
        <taxon>Bacillales</taxon>
        <taxon>Staphylococcaceae</taxon>
        <taxon>Staphylococcus</taxon>
    </lineage>
</organism>
<protein>
    <recommendedName>
        <fullName evidence="4">DUF1270 family protein</fullName>
    </recommendedName>
</protein>
<dbReference type="GeneID" id="93727793"/>
<accession>A0AB37HDC3</accession>
<name>A0AB37HDC3_9STAP</name>
<evidence type="ECO:0000313" key="3">
    <source>
        <dbReference type="Proteomes" id="UP000595942"/>
    </source>
</evidence>
<feature type="transmembrane region" description="Helical" evidence="1">
    <location>
        <begin position="28"/>
        <end position="48"/>
    </location>
</feature>